<comment type="caution">
    <text evidence="2">The sequence shown here is derived from an EMBL/GenBank/DDBJ whole genome shotgun (WGS) entry which is preliminary data.</text>
</comment>
<evidence type="ECO:0000313" key="3">
    <source>
        <dbReference type="Proteomes" id="UP000703269"/>
    </source>
</evidence>
<feature type="region of interest" description="Disordered" evidence="1">
    <location>
        <begin position="1"/>
        <end position="40"/>
    </location>
</feature>
<feature type="compositionally biased region" description="Basic and acidic residues" evidence="1">
    <location>
        <begin position="703"/>
        <end position="715"/>
    </location>
</feature>
<feature type="compositionally biased region" description="Basic and acidic residues" evidence="1">
    <location>
        <begin position="847"/>
        <end position="874"/>
    </location>
</feature>
<feature type="compositionally biased region" description="Basic residues" evidence="1">
    <location>
        <begin position="1"/>
        <end position="12"/>
    </location>
</feature>
<feature type="compositionally biased region" description="Basic and acidic residues" evidence="1">
    <location>
        <begin position="829"/>
        <end position="839"/>
    </location>
</feature>
<feature type="compositionally biased region" description="Basic and acidic residues" evidence="1">
    <location>
        <begin position="1073"/>
        <end position="1085"/>
    </location>
</feature>
<feature type="compositionally biased region" description="Basic and acidic residues" evidence="1">
    <location>
        <begin position="400"/>
        <end position="421"/>
    </location>
</feature>
<dbReference type="EMBL" id="BPQB01000015">
    <property type="protein sequence ID" value="GJE90044.1"/>
    <property type="molecule type" value="Genomic_DNA"/>
</dbReference>
<feature type="compositionally biased region" description="Basic and acidic residues" evidence="1">
    <location>
        <begin position="482"/>
        <end position="492"/>
    </location>
</feature>
<proteinExistence type="predicted"/>
<feature type="compositionally biased region" description="Basic and acidic residues" evidence="1">
    <location>
        <begin position="429"/>
        <end position="457"/>
    </location>
</feature>
<feature type="compositionally biased region" description="Low complexity" evidence="1">
    <location>
        <begin position="92"/>
        <end position="101"/>
    </location>
</feature>
<organism evidence="2 3">
    <name type="scientific">Phanerochaete sordida</name>
    <dbReference type="NCBI Taxonomy" id="48140"/>
    <lineage>
        <taxon>Eukaryota</taxon>
        <taxon>Fungi</taxon>
        <taxon>Dikarya</taxon>
        <taxon>Basidiomycota</taxon>
        <taxon>Agaricomycotina</taxon>
        <taxon>Agaricomycetes</taxon>
        <taxon>Polyporales</taxon>
        <taxon>Phanerochaetaceae</taxon>
        <taxon>Phanerochaete</taxon>
    </lineage>
</organism>
<sequence length="1085" mass="121653">MSTRQNKKRKGRGNVINRERTVTTLTEGSEGSFMAADDPHASLMPHPFSVASSVSDTTTISPGFPMTPSFTTYPPYAYMSSTPVTPGSMYSQPQAPAHFFPTQPPPPGQNDLEILERLKETIKAGQHEFFQPVPRPTALASIYLGPHHASQVPPHPEQVPDYRSDSRRLSPGSQAANGHGESGVRKQDSTSSSLALGDSMDSTSRNLDMDPPGLNTPLVSAHSEIGSSGPRSQGLSRSATEKALDSQYSMKSSGELAAKSNNFDSKDYRGSRDPAWSSRNGSGLSGDARRYEEDRNGRSGVDSRYGAADTRPPQRYVDRERDRDRERERDRDLERDRDRRGTDFSARYAREDRRDERYRYGDTRRPPPDDHYDSRTRPSVPRDTDDRPGPPSDPHPPRSLPDERSSEPRLHRPGGEDRPGDTRIPPTSGDDRSLHARADERDARDRQSRPPGDDRRPLPPASERGLKPTSPDNRRSGLPMDRSTKLSDDRRPPLSTANDKQMDPRSPEGIRPSANGETPARPPVSSDSRRGPPPSPSTRAPPTAGVTDDRVVRPAERSAGLHPPPERPRPLPADDRRGAPPAPSRATDDRRPPDDYPAKPPAPLSAAPPRPLDDRARAEDKPARQPSLQDRLSRPGDSLLPARSVADDRAITSSSDTASARPALDSATIPARPSDVRPPSDARPLPDRLSRPEDRGRPLTSDRFARTSPTRDRSPPRYNYAKNRPLSLVREDASPRSFKPRGETVSPRRTEFVRPPDRASYPDRYERDRSRDRRSDIMEVDPPRFSDRAQPAGYRRSPPPFNPDRPWSETYAGDVVRRDLPPPPPPPGYRREWREDDRLTPNVPFDEWDRERRDWDRPPTMDRDRDHDRDRFLSREPPPPSWETREERDRRVSGGFPPAPLSIAGDAPPSRPFDSRPLSARLSEPYAADDRDRFERARYPPLDASPGSYSRVRGRSPTPPRRPGAPIDDLRPPMKRARDDAYGPSGYYPPPPGALDAGREYSPPPRRTPQPGGYYDDARDYPPRGPSPAPSVRDRDRDFLERDSYPPYDRREPPPLGRMAPPRSPPPYARGPYGRDDRRYPPPRP</sequence>
<feature type="compositionally biased region" description="Pro residues" evidence="1">
    <location>
        <begin position="598"/>
        <end position="610"/>
    </location>
</feature>
<feature type="compositionally biased region" description="Basic and acidic residues" evidence="1">
    <location>
        <begin position="883"/>
        <end position="892"/>
    </location>
</feature>
<dbReference type="Proteomes" id="UP000703269">
    <property type="component" value="Unassembled WGS sequence"/>
</dbReference>
<feature type="compositionally biased region" description="Basic and acidic residues" evidence="1">
    <location>
        <begin position="1032"/>
        <end position="1053"/>
    </location>
</feature>
<feature type="compositionally biased region" description="Basic and acidic residues" evidence="1">
    <location>
        <begin position="158"/>
        <end position="168"/>
    </location>
</feature>
<feature type="compositionally biased region" description="Basic and acidic residues" evidence="1">
    <location>
        <begin position="968"/>
        <end position="981"/>
    </location>
</feature>
<feature type="compositionally biased region" description="Basic and acidic residues" evidence="1">
    <location>
        <begin position="547"/>
        <end position="556"/>
    </location>
</feature>
<protein>
    <submittedName>
        <fullName evidence="2">Uncharacterized protein</fullName>
    </submittedName>
</protein>
<feature type="compositionally biased region" description="Basic and acidic residues" evidence="1">
    <location>
        <begin position="586"/>
        <end position="597"/>
    </location>
</feature>
<feature type="compositionally biased region" description="Basic and acidic residues" evidence="1">
    <location>
        <begin position="729"/>
        <end position="787"/>
    </location>
</feature>
<dbReference type="AlphaFoldDB" id="A0A9P3G912"/>
<reference evidence="2 3" key="1">
    <citation type="submission" date="2021-08" db="EMBL/GenBank/DDBJ databases">
        <title>Draft Genome Sequence of Phanerochaete sordida strain YK-624.</title>
        <authorList>
            <person name="Mori T."/>
            <person name="Dohra H."/>
            <person name="Suzuki T."/>
            <person name="Kawagishi H."/>
            <person name="Hirai H."/>
        </authorList>
    </citation>
    <scope>NUCLEOTIDE SEQUENCE [LARGE SCALE GENOMIC DNA]</scope>
    <source>
        <strain evidence="2 3">YK-624</strain>
    </source>
</reference>
<feature type="compositionally biased region" description="Basic and acidic residues" evidence="1">
    <location>
        <begin position="287"/>
        <end position="297"/>
    </location>
</feature>
<name>A0A9P3G912_9APHY</name>
<feature type="compositionally biased region" description="Polar residues" evidence="1">
    <location>
        <begin position="189"/>
        <end position="206"/>
    </location>
</feature>
<gene>
    <name evidence="2" type="ORF">PsYK624_061660</name>
</gene>
<feature type="region of interest" description="Disordered" evidence="1">
    <location>
        <begin position="87"/>
        <end position="111"/>
    </location>
</feature>
<feature type="compositionally biased region" description="Polar residues" evidence="1">
    <location>
        <begin position="225"/>
        <end position="238"/>
    </location>
</feature>
<evidence type="ECO:0000256" key="1">
    <source>
        <dbReference type="SAM" id="MobiDB-lite"/>
    </source>
</evidence>
<feature type="compositionally biased region" description="Basic and acidic residues" evidence="1">
    <location>
        <begin position="564"/>
        <end position="578"/>
    </location>
</feature>
<feature type="region of interest" description="Disordered" evidence="1">
    <location>
        <begin position="141"/>
        <end position="1085"/>
    </location>
</feature>
<feature type="compositionally biased region" description="Basic and acidic residues" evidence="1">
    <location>
        <begin position="928"/>
        <end position="938"/>
    </location>
</feature>
<accession>A0A9P3G912</accession>
<feature type="compositionally biased region" description="Basic and acidic residues" evidence="1">
    <location>
        <begin position="316"/>
        <end position="388"/>
    </location>
</feature>
<feature type="compositionally biased region" description="Basic and acidic residues" evidence="1">
    <location>
        <begin position="674"/>
        <end position="697"/>
    </location>
</feature>
<evidence type="ECO:0000313" key="2">
    <source>
        <dbReference type="EMBL" id="GJE90044.1"/>
    </source>
</evidence>
<feature type="compositionally biased region" description="Basic and acidic residues" evidence="1">
    <location>
        <begin position="611"/>
        <end position="623"/>
    </location>
</feature>
<keyword evidence="3" id="KW-1185">Reference proteome</keyword>
<dbReference type="OrthoDB" id="3184410at2759"/>
<feature type="compositionally biased region" description="Pro residues" evidence="1">
    <location>
        <begin position="389"/>
        <end position="399"/>
    </location>
</feature>